<dbReference type="NCBIfam" id="TIGR03996">
    <property type="entry name" value="mycofact_OYE_1"/>
    <property type="match status" value="1"/>
</dbReference>
<keyword evidence="6" id="KW-0479">Metal-binding</keyword>
<evidence type="ECO:0000256" key="4">
    <source>
        <dbReference type="ARBA" id="ARBA00022630"/>
    </source>
</evidence>
<dbReference type="GO" id="GO:0046872">
    <property type="term" value="F:metal ion binding"/>
    <property type="evidence" value="ECO:0007669"/>
    <property type="project" value="UniProtKB-KW"/>
</dbReference>
<dbReference type="Gene3D" id="3.20.20.70">
    <property type="entry name" value="Aldolase class I"/>
    <property type="match status" value="1"/>
</dbReference>
<evidence type="ECO:0000313" key="11">
    <source>
        <dbReference type="EMBL" id="CAB4866057.1"/>
    </source>
</evidence>
<dbReference type="SUPFAM" id="SSF51395">
    <property type="entry name" value="FMN-linked oxidoreductases"/>
    <property type="match status" value="1"/>
</dbReference>
<evidence type="ECO:0000256" key="9">
    <source>
        <dbReference type="ARBA" id="ARBA00023014"/>
    </source>
</evidence>
<dbReference type="Pfam" id="PF00724">
    <property type="entry name" value="Oxidored_FMN"/>
    <property type="match status" value="1"/>
</dbReference>
<dbReference type="InterPro" id="IPR001155">
    <property type="entry name" value="OxRdtase_FMN_N"/>
</dbReference>
<keyword evidence="8" id="KW-0408">Iron</keyword>
<sequence length="632" mass="66785">MHLLDPIRLGPRTAPNRVMFGPHVTNLADDSRSLPDRWVQYHERRAEGGCGIVVTEGASVHAGDWPYERAPLAERCAPGWQRAADACHEHGALLLASLDHTGGQGSSAYSQRELWAPSRVPEVNSREVPKWMEADDIAAVVGGFAASARLAAEAGCDGVEINAGQHSLIRQFLSGLTNHRGDEWGQDRLLLARQAIAAARSGIGSDRVLGLRLSCDELAPWAGITPEMAPAIAAELANCGLDYIVVVRGAIFSIEKTRPDFHEPTGFNIGVCREVRTAVQAANPSTQVILQGSIVEWGQAEWAIADGVCDAVEMTRAQIADPSLVAKLAGGEADRIRPCIRCNQTCQVRDARNPIVTCVGEPSSGRETEDPVWISPTRHPRDVLVVGGGAAGLEAARVAVARGHRVRLVEQSSQLGGVAAIAGPGRPLIDWLIAECTHGGVTIALETSAASVTDTPAHTVTIQATGSLPGVRAYSVEGGTVFDVVEIRSGAATLPAAGDVVLFDPIGGPIGVSLAEELGARAVLVTQDNIAGNELSRTGDLAPANVRLAQQGVRIERRSLLRSVHPDHVVLEDRFTGERRDVSCVALVDCGFRLPTPALAGAAVQAGDCVAPRTLHEAILEGRRAAMAVDRL</sequence>
<dbReference type="EMBL" id="CAFBLP010000009">
    <property type="protein sequence ID" value="CAB4866057.1"/>
    <property type="molecule type" value="Genomic_DNA"/>
</dbReference>
<dbReference type="Pfam" id="PF12831">
    <property type="entry name" value="FAD_oxidored"/>
    <property type="match status" value="1"/>
</dbReference>
<organism evidence="11">
    <name type="scientific">freshwater metagenome</name>
    <dbReference type="NCBI Taxonomy" id="449393"/>
    <lineage>
        <taxon>unclassified sequences</taxon>
        <taxon>metagenomes</taxon>
        <taxon>ecological metagenomes</taxon>
    </lineage>
</organism>
<evidence type="ECO:0000256" key="6">
    <source>
        <dbReference type="ARBA" id="ARBA00022723"/>
    </source>
</evidence>
<evidence type="ECO:0000256" key="7">
    <source>
        <dbReference type="ARBA" id="ARBA00023002"/>
    </source>
</evidence>
<dbReference type="GO" id="GO:0010181">
    <property type="term" value="F:FMN binding"/>
    <property type="evidence" value="ECO:0007669"/>
    <property type="project" value="InterPro"/>
</dbReference>
<dbReference type="InterPro" id="IPR036188">
    <property type="entry name" value="FAD/NAD-bd_sf"/>
</dbReference>
<evidence type="ECO:0000256" key="3">
    <source>
        <dbReference type="ARBA" id="ARBA00011048"/>
    </source>
</evidence>
<dbReference type="InterPro" id="IPR023967">
    <property type="entry name" value="CHP03996_oxidoreductase"/>
</dbReference>
<dbReference type="PANTHER" id="PTHR42917:SF2">
    <property type="entry name" value="2,4-DIENOYL-COA REDUCTASE [(2E)-ENOYL-COA-PRODUCING]"/>
    <property type="match status" value="1"/>
</dbReference>
<comment type="similarity">
    <text evidence="3">In the N-terminal section; belongs to the NADH:flavin oxidoreductase/NADH oxidase family.</text>
</comment>
<name>A0A6J7D5F0_9ZZZZ</name>
<dbReference type="PANTHER" id="PTHR42917">
    <property type="entry name" value="2,4-DIENOYL-COA REDUCTASE"/>
    <property type="match status" value="1"/>
</dbReference>
<protein>
    <submittedName>
        <fullName evidence="11">Unannotated protein</fullName>
    </submittedName>
</protein>
<keyword evidence="7" id="KW-0560">Oxidoreductase</keyword>
<evidence type="ECO:0000256" key="8">
    <source>
        <dbReference type="ARBA" id="ARBA00023004"/>
    </source>
</evidence>
<feature type="domain" description="NADH:flavin oxidoreductase/NADH oxidase N-terminal" evidence="10">
    <location>
        <begin position="3"/>
        <end position="331"/>
    </location>
</feature>
<reference evidence="11" key="1">
    <citation type="submission" date="2020-05" db="EMBL/GenBank/DDBJ databases">
        <authorList>
            <person name="Chiriac C."/>
            <person name="Salcher M."/>
            <person name="Ghai R."/>
            <person name="Kavagutti S V."/>
        </authorList>
    </citation>
    <scope>NUCLEOTIDE SEQUENCE</scope>
</reference>
<evidence type="ECO:0000256" key="2">
    <source>
        <dbReference type="ARBA" id="ARBA00001966"/>
    </source>
</evidence>
<dbReference type="GO" id="GO:0016491">
    <property type="term" value="F:oxidoreductase activity"/>
    <property type="evidence" value="ECO:0007669"/>
    <property type="project" value="UniProtKB-KW"/>
</dbReference>
<dbReference type="Gene3D" id="3.50.50.60">
    <property type="entry name" value="FAD/NAD(P)-binding domain"/>
    <property type="match status" value="1"/>
</dbReference>
<evidence type="ECO:0000256" key="1">
    <source>
        <dbReference type="ARBA" id="ARBA00001917"/>
    </source>
</evidence>
<dbReference type="AlphaFoldDB" id="A0A6J7D5F0"/>
<comment type="cofactor">
    <cofactor evidence="1">
        <name>FMN</name>
        <dbReference type="ChEBI" id="CHEBI:58210"/>
    </cofactor>
</comment>
<keyword evidence="5" id="KW-0288">FMN</keyword>
<comment type="cofactor">
    <cofactor evidence="2">
        <name>[4Fe-4S] cluster</name>
        <dbReference type="ChEBI" id="CHEBI:49883"/>
    </cofactor>
</comment>
<keyword evidence="4" id="KW-0285">Flavoprotein</keyword>
<proteinExistence type="inferred from homology"/>
<dbReference type="InterPro" id="IPR051793">
    <property type="entry name" value="NADH:flavin_oxidoreductase"/>
</dbReference>
<gene>
    <name evidence="11" type="ORF">UFOPK3376_00550</name>
</gene>
<dbReference type="SUPFAM" id="SSF51905">
    <property type="entry name" value="FAD/NAD(P)-binding domain"/>
    <property type="match status" value="1"/>
</dbReference>
<dbReference type="InterPro" id="IPR013785">
    <property type="entry name" value="Aldolase_TIM"/>
</dbReference>
<accession>A0A6J7D5F0</accession>
<keyword evidence="9" id="KW-0411">Iron-sulfur</keyword>
<evidence type="ECO:0000259" key="10">
    <source>
        <dbReference type="Pfam" id="PF00724"/>
    </source>
</evidence>
<evidence type="ECO:0000256" key="5">
    <source>
        <dbReference type="ARBA" id="ARBA00022643"/>
    </source>
</evidence>
<dbReference type="Gene3D" id="3.40.50.720">
    <property type="entry name" value="NAD(P)-binding Rossmann-like Domain"/>
    <property type="match status" value="1"/>
</dbReference>
<dbReference type="GO" id="GO:0051536">
    <property type="term" value="F:iron-sulfur cluster binding"/>
    <property type="evidence" value="ECO:0007669"/>
    <property type="project" value="UniProtKB-KW"/>
</dbReference>